<dbReference type="KEGG" id="vg:60331997"/>
<dbReference type="EMBL" id="MN310545">
    <property type="protein sequence ID" value="QFG04895.1"/>
    <property type="molecule type" value="Genomic_DNA"/>
</dbReference>
<evidence type="ECO:0000313" key="2">
    <source>
        <dbReference type="EMBL" id="QFG04895.1"/>
    </source>
</evidence>
<evidence type="ECO:0008006" key="4">
    <source>
        <dbReference type="Google" id="ProtNLM"/>
    </source>
</evidence>
<proteinExistence type="predicted"/>
<protein>
    <recommendedName>
        <fullName evidence="4">Helix-turn-helix DNA binding domain protein</fullName>
    </recommendedName>
</protein>
<dbReference type="GeneID" id="60331997"/>
<feature type="region of interest" description="Disordered" evidence="1">
    <location>
        <begin position="168"/>
        <end position="198"/>
    </location>
</feature>
<name>A0A5J6T9E4_9CAUD</name>
<evidence type="ECO:0000256" key="1">
    <source>
        <dbReference type="SAM" id="MobiDB-lite"/>
    </source>
</evidence>
<reference evidence="2 3" key="1">
    <citation type="submission" date="2019-08" db="EMBL/GenBank/DDBJ databases">
        <authorList>
            <person name="Garza N."/>
            <person name="Spicak I."/>
            <person name="Bhardwaj A."/>
            <person name="Birdinc S."/>
            <person name="Bormett K."/>
            <person name="Burke B."/>
            <person name="Callin M."/>
            <person name="Chagpar M."/>
            <person name="Cline E."/>
            <person name="Crank I."/>
            <person name="Damge R."/>
            <person name="Dejoie J."/>
            <person name="Delisi D."/>
            <person name="Everett N."/>
            <person name="Fu C."/>
            <person name="Garimella S."/>
            <person name="Georgiev A.N."/>
            <person name="Hand M."/>
            <person name="Harris A."/>
            <person name="Howard B."/>
            <person name="Ischinger J."/>
            <person name="Jaeger M."/>
            <person name="Jammer K."/>
            <person name="Jang J."/>
            <person name="Jiang C."/>
            <person name="Johnson L."/>
            <person name="Jones C."/>
            <person name="Joseph G."/>
            <person name="Kim E.B."/>
            <person name="Lietzke E."/>
            <person name="Liu S."/>
            <person name="Liu M."/>
            <person name="Martinez E."/>
            <person name="Martinez M."/>
            <person name="Mavrenovic B."/>
            <person name="Mccrea K."/>
            <person name="Mehling M."/>
            <person name="Murphy A."/>
            <person name="Myers K."/>
            <person name="Nguyen Q."/>
            <person name="O'Neill M."/>
            <person name="Oparah L."/>
            <person name="Pandolfi P."/>
            <person name="Patil N."/>
            <person name="Pineau M."/>
            <person name="San M.L.O.P.E.Z."/>
            <person name="Sanders E."/>
            <person name="Selvia G."/>
            <person name="Snyder K."/>
            <person name="Sorrell T."/>
            <person name="Torres S."/>
            <person name="Trigg L."/>
            <person name="Troyer K."/>
            <person name="Turner K."/>
            <person name="Vu B."/>
            <person name="Wilson R."/>
            <person name="Wollensak R."/>
            <person name="Wyss Y.T."/>
            <person name="Yoo E."/>
            <person name="Zhao N."/>
            <person name="Bell S.K."/>
            <person name="Chan J.Y."/>
            <person name="Kerstiens E.A."/>
            <person name="Krampen J.M."/>
            <person name="Larson A.M."/>
            <person name="Reuhs M.P."/>
            <person name="Rickus G."/>
            <person name="Riedel J.T."/>
            <person name="Sanchez C."/>
            <person name="Smith G.V."/>
            <person name="Okekeogbu I.O."/>
            <person name="Clase K.L."/>
            <person name="Gurney S.M.R."/>
            <person name="Garlena R.A."/>
            <person name="Russell D.A."/>
            <person name="Pope W.H."/>
            <person name="Jacobs-Sera D."/>
            <person name="Hatfull G.F."/>
        </authorList>
    </citation>
    <scope>NUCLEOTIDE SEQUENCE [LARGE SCALE GENOMIC DNA]</scope>
</reference>
<dbReference type="Proteomes" id="UP000327190">
    <property type="component" value="Segment"/>
</dbReference>
<dbReference type="RefSeq" id="YP_009960444.1">
    <property type="nucleotide sequence ID" value="NC_051690.1"/>
</dbReference>
<organism evidence="2 3">
    <name type="scientific">Mycobacterium phage Nitzel</name>
    <dbReference type="NCBI Taxonomy" id="2652404"/>
    <lineage>
        <taxon>Viruses</taxon>
        <taxon>Duplodnaviria</taxon>
        <taxon>Heunggongvirae</taxon>
        <taxon>Uroviricota</taxon>
        <taxon>Caudoviricetes</taxon>
        <taxon>Gracegardnervirinae</taxon>
        <taxon>Cheoctovirus</taxon>
        <taxon>Cheoctovirus nitzel</taxon>
    </lineage>
</organism>
<accession>A0A5J6T9E4</accession>
<evidence type="ECO:0000313" key="3">
    <source>
        <dbReference type="Proteomes" id="UP000327190"/>
    </source>
</evidence>
<gene>
    <name evidence="2" type="primary">69</name>
    <name evidence="2" type="ORF">SEA_NITZEL_69</name>
</gene>
<keyword evidence="3" id="KW-1185">Reference proteome</keyword>
<sequence>MPRIRNIKPRFWDSPDTAKADLAVRLLFMAMWNWADDSGRGTANLKELEAFAFPHDTVAELPRRRRGNSAAVWPSFGHILAEVQECYGVVFYRVGSRNYFQIPSFKDHQSKNFKPDSTFPGPDEGVVWDLTSEFILDDRVEVSTNVTAVAEIPQQVAEFPRLAAEDHPLDRDEDGDWDGDNTTPVTYEPSPRARETRRTGAEIARAKFSLIPTSGSQLASGIVRAYGESLGAPVEAKTAKEMSKVIDSCLQAGQSPEAIAAGIEMWAKSDSFSPNQIPKYILKAAAARKSAGIGKPTQQAITTENLAAEIIAEMGQP</sequence>